<evidence type="ECO:0000256" key="3">
    <source>
        <dbReference type="ARBA" id="ARBA00012601"/>
    </source>
</evidence>
<dbReference type="InterPro" id="IPR000334">
    <property type="entry name" value="Glyco_hydro_45"/>
</dbReference>
<keyword evidence="12" id="KW-1185">Reference proteome</keyword>
<sequence length="271" mass="30233">MNRNVSYQSVFFIISTYISACLAAADTSGHAGEAVTSRYWDCCKPSCGWNEKAHFTSPIPSCNARDNILTDFYAGTACNGGSAYACTNQSPWSVNETFSYGFAGAYIQKHVEDYWCCACYHLKFKNGPAEGKEMIVQAHNTAYDVTTSNRFILAVPGGNTSYAGACAKQFDVPETVFGQPWEGVSDLEDCDNLPKPLRDGCRWRFDWFQNADYLDVDYKRVTCPTELTNITQCIRDDDQTFTSAAFSLRDYSPFQRCMFGVIVASLVMFLS</sequence>
<evidence type="ECO:0000256" key="7">
    <source>
        <dbReference type="ARBA" id="ARBA00023295"/>
    </source>
</evidence>
<dbReference type="InterPro" id="IPR036908">
    <property type="entry name" value="RlpA-like_sf"/>
</dbReference>
<evidence type="ECO:0000256" key="6">
    <source>
        <dbReference type="ARBA" id="ARBA00023277"/>
    </source>
</evidence>
<dbReference type="Pfam" id="PF02015">
    <property type="entry name" value="Glyco_hydro_45"/>
    <property type="match status" value="1"/>
</dbReference>
<dbReference type="EMBL" id="MU006113">
    <property type="protein sequence ID" value="KAF2834936.1"/>
    <property type="molecule type" value="Genomic_DNA"/>
</dbReference>
<dbReference type="InterPro" id="IPR052288">
    <property type="entry name" value="GH45_Enzymes"/>
</dbReference>
<gene>
    <name evidence="11" type="ORF">M501DRAFT_999729</name>
</gene>
<dbReference type="Gene3D" id="2.40.40.10">
    <property type="entry name" value="RlpA-like domain"/>
    <property type="match status" value="1"/>
</dbReference>
<evidence type="ECO:0000259" key="10">
    <source>
        <dbReference type="Pfam" id="PF02015"/>
    </source>
</evidence>
<evidence type="ECO:0000256" key="4">
    <source>
        <dbReference type="ARBA" id="ARBA00022801"/>
    </source>
</evidence>
<evidence type="ECO:0000256" key="8">
    <source>
        <dbReference type="ARBA" id="ARBA00023326"/>
    </source>
</evidence>
<dbReference type="EC" id="3.2.1.4" evidence="3"/>
<evidence type="ECO:0000256" key="2">
    <source>
        <dbReference type="ARBA" id="ARBA00007793"/>
    </source>
</evidence>
<evidence type="ECO:0000256" key="1">
    <source>
        <dbReference type="ARBA" id="ARBA00000966"/>
    </source>
</evidence>
<keyword evidence="4 11" id="KW-0378">Hydrolase</keyword>
<comment type="similarity">
    <text evidence="2">Belongs to the glycosyl hydrolase 45 (cellulase K) family.</text>
</comment>
<evidence type="ECO:0000313" key="11">
    <source>
        <dbReference type="EMBL" id="KAF2834936.1"/>
    </source>
</evidence>
<dbReference type="GO" id="GO:0030245">
    <property type="term" value="P:cellulose catabolic process"/>
    <property type="evidence" value="ECO:0007669"/>
    <property type="project" value="UniProtKB-KW"/>
</dbReference>
<comment type="caution">
    <text evidence="11">The sequence shown here is derived from an EMBL/GenBank/DDBJ whole genome shotgun (WGS) entry which is preliminary data.</text>
</comment>
<feature type="chain" id="PRO_5040322401" description="cellulase" evidence="9">
    <location>
        <begin position="24"/>
        <end position="271"/>
    </location>
</feature>
<protein>
    <recommendedName>
        <fullName evidence="3">cellulase</fullName>
        <ecNumber evidence="3">3.2.1.4</ecNumber>
    </recommendedName>
</protein>
<dbReference type="OrthoDB" id="10035502at2759"/>
<name>A0A9P4S3Q9_9PEZI</name>
<reference evidence="11" key="1">
    <citation type="journal article" date="2020" name="Stud. Mycol.">
        <title>101 Dothideomycetes genomes: a test case for predicting lifestyles and emergence of pathogens.</title>
        <authorList>
            <person name="Haridas S."/>
            <person name="Albert R."/>
            <person name="Binder M."/>
            <person name="Bloem J."/>
            <person name="Labutti K."/>
            <person name="Salamov A."/>
            <person name="Andreopoulos B."/>
            <person name="Baker S."/>
            <person name="Barry K."/>
            <person name="Bills G."/>
            <person name="Bluhm B."/>
            <person name="Cannon C."/>
            <person name="Castanera R."/>
            <person name="Culley D."/>
            <person name="Daum C."/>
            <person name="Ezra D."/>
            <person name="Gonzalez J."/>
            <person name="Henrissat B."/>
            <person name="Kuo A."/>
            <person name="Liang C."/>
            <person name="Lipzen A."/>
            <person name="Lutzoni F."/>
            <person name="Magnuson J."/>
            <person name="Mondo S."/>
            <person name="Nolan M."/>
            <person name="Ohm R."/>
            <person name="Pangilinan J."/>
            <person name="Park H.-J."/>
            <person name="Ramirez L."/>
            <person name="Alfaro M."/>
            <person name="Sun H."/>
            <person name="Tritt A."/>
            <person name="Yoshinaga Y."/>
            <person name="Zwiers L.-H."/>
            <person name="Turgeon B."/>
            <person name="Goodwin S."/>
            <person name="Spatafora J."/>
            <person name="Crous P."/>
            <person name="Grigoriev I."/>
        </authorList>
    </citation>
    <scope>NUCLEOTIDE SEQUENCE</scope>
    <source>
        <strain evidence="11">CBS 101060</strain>
    </source>
</reference>
<feature type="domain" description="Glycosyl hydrolases family 45 active site" evidence="10">
    <location>
        <begin position="36"/>
        <end position="233"/>
    </location>
</feature>
<keyword evidence="7" id="KW-0326">Glycosidase</keyword>
<keyword evidence="9" id="KW-0732">Signal</keyword>
<dbReference type="GO" id="GO:0008810">
    <property type="term" value="F:cellulase activity"/>
    <property type="evidence" value="ECO:0007669"/>
    <property type="project" value="UniProtKB-EC"/>
</dbReference>
<evidence type="ECO:0000256" key="9">
    <source>
        <dbReference type="SAM" id="SignalP"/>
    </source>
</evidence>
<keyword evidence="5" id="KW-0136">Cellulose degradation</keyword>
<dbReference type="PANTHER" id="PTHR39730:SF1">
    <property type="entry name" value="ENDOGLUCANASE 1"/>
    <property type="match status" value="1"/>
</dbReference>
<proteinExistence type="inferred from homology"/>
<evidence type="ECO:0000256" key="5">
    <source>
        <dbReference type="ARBA" id="ARBA00023001"/>
    </source>
</evidence>
<accession>A0A9P4S3Q9</accession>
<comment type="catalytic activity">
    <reaction evidence="1">
        <text>Endohydrolysis of (1-&gt;4)-beta-D-glucosidic linkages in cellulose, lichenin and cereal beta-D-glucans.</text>
        <dbReference type="EC" id="3.2.1.4"/>
    </reaction>
</comment>
<dbReference type="AlphaFoldDB" id="A0A9P4S3Q9"/>
<dbReference type="PANTHER" id="PTHR39730">
    <property type="entry name" value="ENDOGLUCANASE 1"/>
    <property type="match status" value="1"/>
</dbReference>
<evidence type="ECO:0000313" key="12">
    <source>
        <dbReference type="Proteomes" id="UP000799429"/>
    </source>
</evidence>
<dbReference type="SUPFAM" id="SSF50685">
    <property type="entry name" value="Barwin-like endoglucanases"/>
    <property type="match status" value="1"/>
</dbReference>
<keyword evidence="6" id="KW-0119">Carbohydrate metabolism</keyword>
<dbReference type="Proteomes" id="UP000799429">
    <property type="component" value="Unassembled WGS sequence"/>
</dbReference>
<keyword evidence="8" id="KW-0624">Polysaccharide degradation</keyword>
<feature type="signal peptide" evidence="9">
    <location>
        <begin position="1"/>
        <end position="23"/>
    </location>
</feature>
<organism evidence="11 12">
    <name type="scientific">Patellaria atrata CBS 101060</name>
    <dbReference type="NCBI Taxonomy" id="1346257"/>
    <lineage>
        <taxon>Eukaryota</taxon>
        <taxon>Fungi</taxon>
        <taxon>Dikarya</taxon>
        <taxon>Ascomycota</taxon>
        <taxon>Pezizomycotina</taxon>
        <taxon>Dothideomycetes</taxon>
        <taxon>Dothideomycetes incertae sedis</taxon>
        <taxon>Patellariales</taxon>
        <taxon>Patellariaceae</taxon>
        <taxon>Patellaria</taxon>
    </lineage>
</organism>